<accession>A0A5B8Z6L8</accession>
<evidence type="ECO:0000259" key="6">
    <source>
        <dbReference type="Pfam" id="PF01642"/>
    </source>
</evidence>
<evidence type="ECO:0000313" key="7">
    <source>
        <dbReference type="EMBL" id="QED48557.1"/>
    </source>
</evidence>
<proteinExistence type="inferred from homology"/>
<keyword evidence="3" id="KW-0846">Cobalamin</keyword>
<feature type="domain" description="Methylmalonyl-CoA mutase alpha/beta chain catalytic" evidence="6">
    <location>
        <begin position="39"/>
        <end position="110"/>
    </location>
</feature>
<dbReference type="GO" id="GO:0031419">
    <property type="term" value="F:cobalamin binding"/>
    <property type="evidence" value="ECO:0007669"/>
    <property type="project" value="UniProtKB-KW"/>
</dbReference>
<gene>
    <name evidence="7" type="ORF">FSZ17_15600</name>
</gene>
<dbReference type="Gene3D" id="3.40.50.280">
    <property type="entry name" value="Cobalamin-binding domain"/>
    <property type="match status" value="1"/>
</dbReference>
<dbReference type="SUPFAM" id="SSF51703">
    <property type="entry name" value="Cobalamin (vitamin B12)-dependent enzymes"/>
    <property type="match status" value="1"/>
</dbReference>
<dbReference type="GO" id="GO:0046872">
    <property type="term" value="F:metal ion binding"/>
    <property type="evidence" value="ECO:0007669"/>
    <property type="project" value="InterPro"/>
</dbReference>
<dbReference type="STRING" id="1742359.GCA_001439625_02200"/>
<dbReference type="Gene3D" id="3.20.20.240">
    <property type="entry name" value="Methylmalonyl-CoA mutase"/>
    <property type="match status" value="1"/>
</dbReference>
<comment type="cofactor">
    <cofactor evidence="1">
        <name>adenosylcob(III)alamin</name>
        <dbReference type="ChEBI" id="CHEBI:18408"/>
    </cofactor>
</comment>
<dbReference type="Pfam" id="PF01642">
    <property type="entry name" value="MM_CoA_mutase"/>
    <property type="match status" value="2"/>
</dbReference>
<reference evidence="8" key="1">
    <citation type="submission" date="2019-08" db="EMBL/GenBank/DDBJ databases">
        <authorList>
            <person name="Zheng X."/>
        </authorList>
    </citation>
    <scope>NUCLEOTIDE SEQUENCE [LARGE SCALE GENOMIC DNA]</scope>
    <source>
        <strain evidence="8">FJAT-25496</strain>
    </source>
</reference>
<dbReference type="Proteomes" id="UP000321555">
    <property type="component" value="Chromosome"/>
</dbReference>
<keyword evidence="8" id="KW-1185">Reference proteome</keyword>
<evidence type="ECO:0000313" key="8">
    <source>
        <dbReference type="Proteomes" id="UP000321555"/>
    </source>
</evidence>
<dbReference type="InterPro" id="IPR016176">
    <property type="entry name" value="Cbl-dep_enz_cat"/>
</dbReference>
<dbReference type="AlphaFoldDB" id="A0A5B8Z6L8"/>
<comment type="similarity">
    <text evidence="2">Belongs to the methylmalonyl-CoA mutase family.</text>
</comment>
<evidence type="ECO:0000256" key="4">
    <source>
        <dbReference type="ARBA" id="ARBA00023235"/>
    </source>
</evidence>
<dbReference type="RefSeq" id="WP_057771478.1">
    <property type="nucleotide sequence ID" value="NZ_CP042593.1"/>
</dbReference>
<dbReference type="OrthoDB" id="9762378at2"/>
<dbReference type="InterPro" id="IPR006099">
    <property type="entry name" value="MeMalonylCoA_mutase_a/b_cat"/>
</dbReference>
<protein>
    <submittedName>
        <fullName evidence="7">Methylmalonyl-CoA mutase</fullName>
    </submittedName>
</protein>
<evidence type="ECO:0000256" key="2">
    <source>
        <dbReference type="ARBA" id="ARBA00008465"/>
    </source>
</evidence>
<dbReference type="EMBL" id="CP042593">
    <property type="protein sequence ID" value="QED48557.1"/>
    <property type="molecule type" value="Genomic_DNA"/>
</dbReference>
<feature type="domain" description="Methylmalonyl-CoA mutase alpha/beta chain catalytic" evidence="6">
    <location>
        <begin position="118"/>
        <end position="442"/>
    </location>
</feature>
<organism evidence="7 8">
    <name type="scientific">Cytobacillus dafuensis</name>
    <name type="common">Bacillus dafuensis</name>
    <dbReference type="NCBI Taxonomy" id="1742359"/>
    <lineage>
        <taxon>Bacteria</taxon>
        <taxon>Bacillati</taxon>
        <taxon>Bacillota</taxon>
        <taxon>Bacilli</taxon>
        <taxon>Bacillales</taxon>
        <taxon>Bacillaceae</taxon>
        <taxon>Cytobacillus</taxon>
    </lineage>
</organism>
<sequence>MTLKDMVNESFRTYSLDDWTQKAEEALKGKAVNSLKTNTFENIELKPLYTKEDLENKKISQFPGQADFRRGFNSLGYLTEEWKIAQKIENGEEFQEKLRSSFDKGQTAIAFNANKIELNDIKTLAEKVYTKYPFSVETNDNQSQILSILSNLANRDKISGYIAADPFTLGAIQGHAPNSEIYDNWAEVIQSADRTMPNLRTILVNTSVYHNAGGNAVQDLAIALATAVHHIQELLNRGLKLETILSKMIFKFSIGANFFMEIAKLRAARLLWSKVTEAYGAKKEDRKMVITAETSSFTKTVYDPYVNLLRAGNEAFAAVLGGIQYLHVSPFNEPEGEPTTFSDRVARNTQLILKNEAHLEKVVDPAGGSWYIESLTNELAENAWALFLQIEEKDGIGNALKSGWLHAQIEEVLKQRNEAIFTRKQSIIGTNIYANLHDKPLKNAEKLITSSIPQLRLSELFEKLRISAENLEQSGYKPTVGLICLGDLKAHKARADFITGFLAPGGIHAQKSENIEKPEMAIQFIKESNLSHYVICGTDKQYEEAAFEIVRIIKEELTKVKVSLAGRPEKEMQEKLKQAGIDQFIHIRSDCFDILSSLLKEMEVTSND</sequence>
<dbReference type="PANTHER" id="PTHR48101">
    <property type="entry name" value="METHYLMALONYL-COA MUTASE, MITOCHONDRIAL-RELATED"/>
    <property type="match status" value="1"/>
</dbReference>
<keyword evidence="4" id="KW-0413">Isomerase</keyword>
<name>A0A5B8Z6L8_CYTDA</name>
<dbReference type="GO" id="GO:0016866">
    <property type="term" value="F:intramolecular transferase activity"/>
    <property type="evidence" value="ECO:0007669"/>
    <property type="project" value="InterPro"/>
</dbReference>
<dbReference type="CDD" id="cd03677">
    <property type="entry name" value="MM_CoA_mutase_beta"/>
    <property type="match status" value="1"/>
</dbReference>
<evidence type="ECO:0000256" key="3">
    <source>
        <dbReference type="ARBA" id="ARBA00022628"/>
    </source>
</evidence>
<dbReference type="InterPro" id="IPR036724">
    <property type="entry name" value="Cobalamin-bd_sf"/>
</dbReference>
<evidence type="ECO:0000256" key="5">
    <source>
        <dbReference type="ARBA" id="ARBA00023285"/>
    </source>
</evidence>
<dbReference type="SUPFAM" id="SSF52242">
    <property type="entry name" value="Cobalamin (vitamin B12)-binding domain"/>
    <property type="match status" value="1"/>
</dbReference>
<evidence type="ECO:0000256" key="1">
    <source>
        <dbReference type="ARBA" id="ARBA00001922"/>
    </source>
</evidence>
<keyword evidence="5" id="KW-0170">Cobalt</keyword>
<dbReference type="KEGG" id="bda:FSZ17_15600"/>